<dbReference type="Proteomes" id="UP000254116">
    <property type="component" value="Unassembled WGS sequence"/>
</dbReference>
<accession>A0A380E7R8</accession>
<feature type="transmembrane region" description="Helical" evidence="1">
    <location>
        <begin position="52"/>
        <end position="74"/>
    </location>
</feature>
<reference evidence="2 3" key="1">
    <citation type="submission" date="2018-06" db="EMBL/GenBank/DDBJ databases">
        <authorList>
            <consortium name="Pathogen Informatics"/>
            <person name="Doyle S."/>
        </authorList>
    </citation>
    <scope>NUCLEOTIDE SEQUENCE [LARGE SCALE GENOMIC DNA]</scope>
    <source>
        <strain evidence="2 3">NCTC10702</strain>
    </source>
</reference>
<dbReference type="AlphaFoldDB" id="A0A380E7R8"/>
<dbReference type="RefSeq" id="WP_115287134.1">
    <property type="nucleotide sequence ID" value="NZ_UHCE01000002.1"/>
</dbReference>
<evidence type="ECO:0000313" key="3">
    <source>
        <dbReference type="Proteomes" id="UP000254116"/>
    </source>
</evidence>
<sequence length="79" mass="8898">MKYLKVIYYLLAIIFLGSLLIFGFVDIFGSAISEGFSGFINDMTALSLKYPAAWHIGWFIFSLILLIIGLQLLFSSTRP</sequence>
<feature type="transmembrane region" description="Helical" evidence="1">
    <location>
        <begin position="7"/>
        <end position="32"/>
    </location>
</feature>
<keyword evidence="1" id="KW-0812">Transmembrane</keyword>
<proteinExistence type="predicted"/>
<evidence type="ECO:0000256" key="1">
    <source>
        <dbReference type="SAM" id="Phobius"/>
    </source>
</evidence>
<evidence type="ECO:0000313" key="2">
    <source>
        <dbReference type="EMBL" id="SUL28328.1"/>
    </source>
</evidence>
<dbReference type="EMBL" id="UHBY01000001">
    <property type="protein sequence ID" value="SUL28328.1"/>
    <property type="molecule type" value="Genomic_DNA"/>
</dbReference>
<gene>
    <name evidence="2" type="ORF">NCTC10702_00009</name>
</gene>
<keyword evidence="1" id="KW-0472">Membrane</keyword>
<keyword evidence="1" id="KW-1133">Transmembrane helix</keyword>
<organism evidence="2 3">
    <name type="scientific">Staphylococcus aureus</name>
    <dbReference type="NCBI Taxonomy" id="1280"/>
    <lineage>
        <taxon>Bacteria</taxon>
        <taxon>Bacillati</taxon>
        <taxon>Bacillota</taxon>
        <taxon>Bacilli</taxon>
        <taxon>Bacillales</taxon>
        <taxon>Staphylococcaceae</taxon>
        <taxon>Staphylococcus</taxon>
    </lineage>
</organism>
<name>A0A380E7R8_STAAU</name>
<protein>
    <submittedName>
        <fullName evidence="2">Uncharacterized protein</fullName>
    </submittedName>
</protein>